<organism evidence="2 3">
    <name type="scientific">Arabis nemorensis</name>
    <dbReference type="NCBI Taxonomy" id="586526"/>
    <lineage>
        <taxon>Eukaryota</taxon>
        <taxon>Viridiplantae</taxon>
        <taxon>Streptophyta</taxon>
        <taxon>Embryophyta</taxon>
        <taxon>Tracheophyta</taxon>
        <taxon>Spermatophyta</taxon>
        <taxon>Magnoliopsida</taxon>
        <taxon>eudicotyledons</taxon>
        <taxon>Gunneridae</taxon>
        <taxon>Pentapetalae</taxon>
        <taxon>rosids</taxon>
        <taxon>malvids</taxon>
        <taxon>Brassicales</taxon>
        <taxon>Brassicaceae</taxon>
        <taxon>Arabideae</taxon>
        <taxon>Arabis</taxon>
    </lineage>
</organism>
<dbReference type="PANTHER" id="PTHR47074">
    <property type="entry name" value="BNAC02G40300D PROTEIN"/>
    <property type="match status" value="1"/>
</dbReference>
<dbReference type="InterPro" id="IPR036397">
    <property type="entry name" value="RNaseH_sf"/>
</dbReference>
<sequence>MMVNRAREDTEEWKKGLRLEENSTIANQPHNKLTKWQSPTSGSLKCNVDGGWRKDGTQSGLGWILRDKKGMVRWLGAKSCPHVRSVIETEAGGLRWAMIMISSFGYSSVIFKTDSRSLVNAVHHPEDMLQLNPIIQDIIHLINLFDEVKIIFNPRECNSVTDRITRETIFHESFAPKLYS</sequence>
<dbReference type="Proteomes" id="UP000489600">
    <property type="component" value="Unassembled WGS sequence"/>
</dbReference>
<proteinExistence type="predicted"/>
<dbReference type="SUPFAM" id="SSF53098">
    <property type="entry name" value="Ribonuclease H-like"/>
    <property type="match status" value="1"/>
</dbReference>
<dbReference type="InterPro" id="IPR052929">
    <property type="entry name" value="RNase_H-like_EbsB-rel"/>
</dbReference>
<dbReference type="OrthoDB" id="1021825at2759"/>
<dbReference type="Gene3D" id="3.30.420.10">
    <property type="entry name" value="Ribonuclease H-like superfamily/Ribonuclease H"/>
    <property type="match status" value="1"/>
</dbReference>
<reference evidence="2" key="1">
    <citation type="submission" date="2019-07" db="EMBL/GenBank/DDBJ databases">
        <authorList>
            <person name="Dittberner H."/>
        </authorList>
    </citation>
    <scope>NUCLEOTIDE SEQUENCE [LARGE SCALE GENOMIC DNA]</scope>
</reference>
<dbReference type="InterPro" id="IPR002156">
    <property type="entry name" value="RNaseH_domain"/>
</dbReference>
<dbReference type="AlphaFoldDB" id="A0A565B8L7"/>
<accession>A0A565B8L7</accession>
<name>A0A565B8L7_9BRAS</name>
<keyword evidence="3" id="KW-1185">Reference proteome</keyword>
<gene>
    <name evidence="2" type="ORF">ANE_LOCUS8327</name>
</gene>
<dbReference type="CDD" id="cd06222">
    <property type="entry name" value="RNase_H_like"/>
    <property type="match status" value="1"/>
</dbReference>
<dbReference type="InterPro" id="IPR044730">
    <property type="entry name" value="RNase_H-like_dom_plant"/>
</dbReference>
<feature type="domain" description="RNase H type-1" evidence="1">
    <location>
        <begin position="47"/>
        <end position="164"/>
    </location>
</feature>
<dbReference type="InterPro" id="IPR012337">
    <property type="entry name" value="RNaseH-like_sf"/>
</dbReference>
<dbReference type="GO" id="GO:0004523">
    <property type="term" value="F:RNA-DNA hybrid ribonuclease activity"/>
    <property type="evidence" value="ECO:0007669"/>
    <property type="project" value="InterPro"/>
</dbReference>
<dbReference type="Pfam" id="PF13456">
    <property type="entry name" value="RVT_3"/>
    <property type="match status" value="1"/>
</dbReference>
<evidence type="ECO:0000313" key="2">
    <source>
        <dbReference type="EMBL" id="VVA97882.1"/>
    </source>
</evidence>
<dbReference type="EMBL" id="CABITT030000003">
    <property type="protein sequence ID" value="VVA97882.1"/>
    <property type="molecule type" value="Genomic_DNA"/>
</dbReference>
<evidence type="ECO:0000259" key="1">
    <source>
        <dbReference type="Pfam" id="PF13456"/>
    </source>
</evidence>
<dbReference type="GO" id="GO:0003676">
    <property type="term" value="F:nucleic acid binding"/>
    <property type="evidence" value="ECO:0007669"/>
    <property type="project" value="InterPro"/>
</dbReference>
<protein>
    <recommendedName>
        <fullName evidence="1">RNase H type-1 domain-containing protein</fullName>
    </recommendedName>
</protein>
<evidence type="ECO:0000313" key="3">
    <source>
        <dbReference type="Proteomes" id="UP000489600"/>
    </source>
</evidence>
<dbReference type="PANTHER" id="PTHR47074:SF48">
    <property type="entry name" value="POLYNUCLEOTIDYL TRANSFERASE, RIBONUCLEASE H-LIKE SUPERFAMILY PROTEIN"/>
    <property type="match status" value="1"/>
</dbReference>
<comment type="caution">
    <text evidence="2">The sequence shown here is derived from an EMBL/GenBank/DDBJ whole genome shotgun (WGS) entry which is preliminary data.</text>
</comment>